<gene>
    <name evidence="6" type="ORF">SCLCIDRAFT_17926</name>
</gene>
<evidence type="ECO:0000313" key="7">
    <source>
        <dbReference type="Proteomes" id="UP000053989"/>
    </source>
</evidence>
<dbReference type="PROSITE" id="PS50865">
    <property type="entry name" value="ZF_MYND_2"/>
    <property type="match status" value="1"/>
</dbReference>
<dbReference type="InterPro" id="IPR002893">
    <property type="entry name" value="Znf_MYND"/>
</dbReference>
<evidence type="ECO:0000259" key="5">
    <source>
        <dbReference type="PROSITE" id="PS50865"/>
    </source>
</evidence>
<dbReference type="InParanoid" id="A0A0C2ZL58"/>
<reference evidence="7" key="2">
    <citation type="submission" date="2015-01" db="EMBL/GenBank/DDBJ databases">
        <title>Evolutionary Origins and Diversification of the Mycorrhizal Mutualists.</title>
        <authorList>
            <consortium name="DOE Joint Genome Institute"/>
            <consortium name="Mycorrhizal Genomics Consortium"/>
            <person name="Kohler A."/>
            <person name="Kuo A."/>
            <person name="Nagy L.G."/>
            <person name="Floudas D."/>
            <person name="Copeland A."/>
            <person name="Barry K.W."/>
            <person name="Cichocki N."/>
            <person name="Veneault-Fourrey C."/>
            <person name="LaButti K."/>
            <person name="Lindquist E.A."/>
            <person name="Lipzen A."/>
            <person name="Lundell T."/>
            <person name="Morin E."/>
            <person name="Murat C."/>
            <person name="Riley R."/>
            <person name="Ohm R."/>
            <person name="Sun H."/>
            <person name="Tunlid A."/>
            <person name="Henrissat B."/>
            <person name="Grigoriev I.V."/>
            <person name="Hibbett D.S."/>
            <person name="Martin F."/>
        </authorList>
    </citation>
    <scope>NUCLEOTIDE SEQUENCE [LARGE SCALE GENOMIC DNA]</scope>
    <source>
        <strain evidence="7">Foug A</strain>
    </source>
</reference>
<reference evidence="6 7" key="1">
    <citation type="submission" date="2014-04" db="EMBL/GenBank/DDBJ databases">
        <authorList>
            <consortium name="DOE Joint Genome Institute"/>
            <person name="Kuo A."/>
            <person name="Kohler A."/>
            <person name="Nagy L.G."/>
            <person name="Floudas D."/>
            <person name="Copeland A."/>
            <person name="Barry K.W."/>
            <person name="Cichocki N."/>
            <person name="Veneault-Fourrey C."/>
            <person name="LaButti K."/>
            <person name="Lindquist E.A."/>
            <person name="Lipzen A."/>
            <person name="Lundell T."/>
            <person name="Morin E."/>
            <person name="Murat C."/>
            <person name="Sun H."/>
            <person name="Tunlid A."/>
            <person name="Henrissat B."/>
            <person name="Grigoriev I.V."/>
            <person name="Hibbett D.S."/>
            <person name="Martin F."/>
            <person name="Nordberg H.P."/>
            <person name="Cantor M.N."/>
            <person name="Hua S.X."/>
        </authorList>
    </citation>
    <scope>NUCLEOTIDE SEQUENCE [LARGE SCALE GENOMIC DNA]</scope>
    <source>
        <strain evidence="6 7">Foug A</strain>
    </source>
</reference>
<evidence type="ECO:0000256" key="3">
    <source>
        <dbReference type="ARBA" id="ARBA00022833"/>
    </source>
</evidence>
<feature type="domain" description="MYND-type" evidence="5">
    <location>
        <begin position="11"/>
        <end position="52"/>
    </location>
</feature>
<dbReference type="Proteomes" id="UP000053989">
    <property type="component" value="Unassembled WGS sequence"/>
</dbReference>
<proteinExistence type="predicted"/>
<dbReference type="Gene3D" id="6.10.140.2220">
    <property type="match status" value="1"/>
</dbReference>
<sequence>MNSIPLLNRPCTLCCRSTSMWCSHCQNAWYCTQEHLRSDWPRPSRGSHNALVIPPPAEQQPDINRPRIITVQCRPLQPSMGACPQPLIEFPDGQAECITLRSSLQLWYSPTALSLGVPINQAISFMTAGSEAKVWHGMVVVLKFSGSRRQNYSHANLNDNLDLFPYFLAHK</sequence>
<name>A0A0C2ZL58_9AGAM</name>
<evidence type="ECO:0000256" key="1">
    <source>
        <dbReference type="ARBA" id="ARBA00022723"/>
    </source>
</evidence>
<dbReference type="EMBL" id="KN822181">
    <property type="protein sequence ID" value="KIM53402.1"/>
    <property type="molecule type" value="Genomic_DNA"/>
</dbReference>
<protein>
    <recommendedName>
        <fullName evidence="5">MYND-type domain-containing protein</fullName>
    </recommendedName>
</protein>
<evidence type="ECO:0000256" key="2">
    <source>
        <dbReference type="ARBA" id="ARBA00022771"/>
    </source>
</evidence>
<keyword evidence="3" id="KW-0862">Zinc</keyword>
<keyword evidence="1" id="KW-0479">Metal-binding</keyword>
<dbReference type="HOGENOM" id="CLU_086128_0_0_1"/>
<keyword evidence="2 4" id="KW-0863">Zinc-finger</keyword>
<dbReference type="OrthoDB" id="437457at2759"/>
<dbReference type="GO" id="GO:0008270">
    <property type="term" value="F:zinc ion binding"/>
    <property type="evidence" value="ECO:0007669"/>
    <property type="project" value="UniProtKB-KW"/>
</dbReference>
<dbReference type="STRING" id="1036808.A0A0C2ZL58"/>
<evidence type="ECO:0000313" key="6">
    <source>
        <dbReference type="EMBL" id="KIM53402.1"/>
    </source>
</evidence>
<keyword evidence="7" id="KW-1185">Reference proteome</keyword>
<evidence type="ECO:0000256" key="4">
    <source>
        <dbReference type="PROSITE-ProRule" id="PRU00134"/>
    </source>
</evidence>
<dbReference type="SUPFAM" id="SSF144232">
    <property type="entry name" value="HIT/MYND zinc finger-like"/>
    <property type="match status" value="1"/>
</dbReference>
<accession>A0A0C2ZL58</accession>
<dbReference type="AlphaFoldDB" id="A0A0C2ZL58"/>
<organism evidence="6 7">
    <name type="scientific">Scleroderma citrinum Foug A</name>
    <dbReference type="NCBI Taxonomy" id="1036808"/>
    <lineage>
        <taxon>Eukaryota</taxon>
        <taxon>Fungi</taxon>
        <taxon>Dikarya</taxon>
        <taxon>Basidiomycota</taxon>
        <taxon>Agaricomycotina</taxon>
        <taxon>Agaricomycetes</taxon>
        <taxon>Agaricomycetidae</taxon>
        <taxon>Boletales</taxon>
        <taxon>Sclerodermatineae</taxon>
        <taxon>Sclerodermataceae</taxon>
        <taxon>Scleroderma</taxon>
    </lineage>
</organism>